<feature type="domain" description="DNA2/NAM7 helicase helicase" evidence="1">
    <location>
        <begin position="30"/>
        <end position="168"/>
    </location>
</feature>
<evidence type="ECO:0000313" key="3">
    <source>
        <dbReference type="Proteomes" id="UP000689195"/>
    </source>
</evidence>
<comment type="caution">
    <text evidence="2">The sequence shown here is derived from an EMBL/GenBank/DDBJ whole genome shotgun (WGS) entry which is preliminary data.</text>
</comment>
<dbReference type="EMBL" id="CAJJDO010000059">
    <property type="protein sequence ID" value="CAD8173625.1"/>
    <property type="molecule type" value="Genomic_DNA"/>
</dbReference>
<dbReference type="AlphaFoldDB" id="A0A8S1VAN9"/>
<keyword evidence="3" id="KW-1185">Reference proteome</keyword>
<evidence type="ECO:0000313" key="2">
    <source>
        <dbReference type="EMBL" id="CAD8173625.1"/>
    </source>
</evidence>
<gene>
    <name evidence="2" type="ORF">PPENT_87.1.T0590220</name>
</gene>
<name>A0A8S1VAN9_9CILI</name>
<evidence type="ECO:0000259" key="1">
    <source>
        <dbReference type="Pfam" id="PF13086"/>
    </source>
</evidence>
<protein>
    <recommendedName>
        <fullName evidence="1">DNA2/NAM7 helicase helicase domain-containing protein</fullName>
    </recommendedName>
</protein>
<dbReference type="GO" id="GO:0004386">
    <property type="term" value="F:helicase activity"/>
    <property type="evidence" value="ECO:0007669"/>
    <property type="project" value="InterPro"/>
</dbReference>
<proteinExistence type="predicted"/>
<dbReference type="PANTHER" id="PTHR10887:SF495">
    <property type="entry name" value="HELICASE SENATAXIN ISOFORM X1-RELATED"/>
    <property type="match status" value="1"/>
</dbReference>
<dbReference type="Proteomes" id="UP000689195">
    <property type="component" value="Unassembled WGS sequence"/>
</dbReference>
<dbReference type="InterPro" id="IPR045055">
    <property type="entry name" value="DNA2/NAM7-like"/>
</dbReference>
<dbReference type="Pfam" id="PF13086">
    <property type="entry name" value="AAA_11"/>
    <property type="match status" value="1"/>
</dbReference>
<sequence length="336" mass="40474">MKFTPEYEKKSICELMKPNLQKYDQLTLIHIKQKISQLNEKIYDLKDFYDDLDPQQRFSVDNDLYRQESQKKRSKKILLNMYLNSRIKKEIYKEWMLNNLQGIQIFVSTLTICASSLLEQYMQEKYVSLWIIDEAPMYIKPSTLIPLSKHKIYNLVFFGDHRQLGPIIYDNTNAFEQNYNRNLYERLLQTIQQFIMLNFQYKSMQNLNRVISQFFYEGNQNAISIIFDKKIEQFKQFSFCLMFIVAHNLTVIIETYESNFNYNSLQSLDQINQKYLYRFYPKFLDYVEIETIDVFQGKENDIMIISIIRSKGLGILTRLMESRCCYFKGSIWIIHI</sequence>
<accession>A0A8S1VAN9</accession>
<dbReference type="PANTHER" id="PTHR10887">
    <property type="entry name" value="DNA2/NAM7 HELICASE FAMILY"/>
    <property type="match status" value="1"/>
</dbReference>
<reference evidence="2" key="1">
    <citation type="submission" date="2021-01" db="EMBL/GenBank/DDBJ databases">
        <authorList>
            <consortium name="Genoscope - CEA"/>
            <person name="William W."/>
        </authorList>
    </citation>
    <scope>NUCLEOTIDE SEQUENCE</scope>
</reference>
<organism evidence="2 3">
    <name type="scientific">Paramecium pentaurelia</name>
    <dbReference type="NCBI Taxonomy" id="43138"/>
    <lineage>
        <taxon>Eukaryota</taxon>
        <taxon>Sar</taxon>
        <taxon>Alveolata</taxon>
        <taxon>Ciliophora</taxon>
        <taxon>Intramacronucleata</taxon>
        <taxon>Oligohymenophorea</taxon>
        <taxon>Peniculida</taxon>
        <taxon>Parameciidae</taxon>
        <taxon>Paramecium</taxon>
    </lineage>
</organism>
<dbReference type="OrthoDB" id="6513042at2759"/>
<dbReference type="InterPro" id="IPR041677">
    <property type="entry name" value="DNA2/NAM7_AAA_11"/>
</dbReference>